<name>U9SV34_RHIID</name>
<evidence type="ECO:0000313" key="1">
    <source>
        <dbReference type="EMBL" id="ERZ94985.1"/>
    </source>
</evidence>
<organism evidence="1">
    <name type="scientific">Rhizophagus irregularis (strain DAOM 181602 / DAOM 197198 / MUCL 43194)</name>
    <name type="common">Arbuscular mycorrhizal fungus</name>
    <name type="synonym">Glomus intraradices</name>
    <dbReference type="NCBI Taxonomy" id="747089"/>
    <lineage>
        <taxon>Eukaryota</taxon>
        <taxon>Fungi</taxon>
        <taxon>Fungi incertae sedis</taxon>
        <taxon>Mucoromycota</taxon>
        <taxon>Glomeromycotina</taxon>
        <taxon>Glomeromycetes</taxon>
        <taxon>Glomerales</taxon>
        <taxon>Glomeraceae</taxon>
        <taxon>Rhizophagus</taxon>
    </lineage>
</organism>
<gene>
    <name evidence="1" type="ORF">GLOINDRAFT_14071</name>
</gene>
<dbReference type="HOGENOM" id="CLU_2980305_0_0_1"/>
<sequence>MQIGLLDTRPFSDIVELTADGLSLNNLRSKPWALSSTMPTHLGGKRIETKFNFMAPEV</sequence>
<dbReference type="EMBL" id="KI301580">
    <property type="protein sequence ID" value="ERZ94985.1"/>
    <property type="molecule type" value="Genomic_DNA"/>
</dbReference>
<accession>U9SV34</accession>
<dbReference type="AlphaFoldDB" id="U9SV34"/>
<protein>
    <submittedName>
        <fullName evidence="1">Uncharacterized protein</fullName>
    </submittedName>
</protein>
<proteinExistence type="predicted"/>
<reference evidence="1" key="1">
    <citation type="submission" date="2013-07" db="EMBL/GenBank/DDBJ databases">
        <title>The genome of an arbuscular mycorrhizal fungus provides insights into the evolution of the oldest plant symbiosis.</title>
        <authorList>
            <consortium name="DOE Joint Genome Institute"/>
            <person name="Tisserant E."/>
            <person name="Malbreil M."/>
            <person name="Kuo A."/>
            <person name="Kohler A."/>
            <person name="Symeonidi A."/>
            <person name="Balestrini R."/>
            <person name="Charron P."/>
            <person name="Duensing N."/>
            <person name="Frei-dit-Frey N."/>
            <person name="Gianinazzi-Pearson V."/>
            <person name="Gilbert B."/>
            <person name="Handa Y."/>
            <person name="Hijri M."/>
            <person name="Kaul R."/>
            <person name="Kawaguchi M."/>
            <person name="Krajinski F."/>
            <person name="Lammers P."/>
            <person name="Lapierre D."/>
            <person name="Masclaux F.G."/>
            <person name="Murat C."/>
            <person name="Morin E."/>
            <person name="Ndikumana S."/>
            <person name="Pagni M."/>
            <person name="Petitpierre D."/>
            <person name="Requena N."/>
            <person name="Rosikiewicz P."/>
            <person name="Riley R."/>
            <person name="Saito K."/>
            <person name="San Clemente H."/>
            <person name="Shapiro H."/>
            <person name="van Tuinen D."/>
            <person name="Becard G."/>
            <person name="Bonfante P."/>
            <person name="Paszkowski U."/>
            <person name="Shachar-Hill Y."/>
            <person name="Young J.P."/>
            <person name="Sanders I.R."/>
            <person name="Henrissat B."/>
            <person name="Rensing S.A."/>
            <person name="Grigoriev I.V."/>
            <person name="Corradi N."/>
            <person name="Roux C."/>
            <person name="Martin F."/>
        </authorList>
    </citation>
    <scope>NUCLEOTIDE SEQUENCE</scope>
    <source>
        <strain evidence="1">DAOM 197198</strain>
    </source>
</reference>